<feature type="region of interest" description="Disordered" evidence="1">
    <location>
        <begin position="176"/>
        <end position="234"/>
    </location>
</feature>
<organism evidence="2 3">
    <name type="scientific">Streptomyces hebeiensis</name>
    <dbReference type="NCBI Taxonomy" id="229486"/>
    <lineage>
        <taxon>Bacteria</taxon>
        <taxon>Bacillati</taxon>
        <taxon>Actinomycetota</taxon>
        <taxon>Actinomycetes</taxon>
        <taxon>Kitasatosporales</taxon>
        <taxon>Streptomycetaceae</taxon>
        <taxon>Streptomyces</taxon>
    </lineage>
</organism>
<gene>
    <name evidence="2" type="ORF">GCM10009654_46270</name>
</gene>
<protein>
    <submittedName>
        <fullName evidence="2">Uncharacterized protein</fullName>
    </submittedName>
</protein>
<name>A0ABN1UZE4_9ACTN</name>
<accession>A0ABN1UZE4</accession>
<reference evidence="2 3" key="1">
    <citation type="journal article" date="2019" name="Int. J. Syst. Evol. Microbiol.">
        <title>The Global Catalogue of Microorganisms (GCM) 10K type strain sequencing project: providing services to taxonomists for standard genome sequencing and annotation.</title>
        <authorList>
            <consortium name="The Broad Institute Genomics Platform"/>
            <consortium name="The Broad Institute Genome Sequencing Center for Infectious Disease"/>
            <person name="Wu L."/>
            <person name="Ma J."/>
        </authorList>
    </citation>
    <scope>NUCLEOTIDE SEQUENCE [LARGE SCALE GENOMIC DNA]</scope>
    <source>
        <strain evidence="2 3">JCM 12696</strain>
    </source>
</reference>
<proteinExistence type="predicted"/>
<dbReference type="Gene3D" id="3.80.10.10">
    <property type="entry name" value="Ribonuclease Inhibitor"/>
    <property type="match status" value="1"/>
</dbReference>
<dbReference type="InterPro" id="IPR032675">
    <property type="entry name" value="LRR_dom_sf"/>
</dbReference>
<feature type="compositionally biased region" description="Low complexity" evidence="1">
    <location>
        <begin position="201"/>
        <end position="210"/>
    </location>
</feature>
<dbReference type="EMBL" id="BAAAKV010000044">
    <property type="protein sequence ID" value="GAA1183606.1"/>
    <property type="molecule type" value="Genomic_DNA"/>
</dbReference>
<dbReference type="Proteomes" id="UP001501371">
    <property type="component" value="Unassembled WGS sequence"/>
</dbReference>
<sequence length="234" mass="26010">MKTRDDHLQELYGLPAFTFPPPGETARLPEPDAVAWRVGHERWSCREVWEDTFDRFRAEVDLTRVRALITGVWGDPEDTPPSEVIEALLAVRDRLPALRSLFLGDITDKECKLSRIAQADVAPLLAGFPALEEFGVRAGDEVDAIEWGGDGEARDVVLGLRFPALRHDSLRRLVAESSGLSADVPHTPSTRTRGRRGGPRPGLRPGHQRPSPARQTVRSPRARHLCRTGQLLRG</sequence>
<evidence type="ECO:0000313" key="2">
    <source>
        <dbReference type="EMBL" id="GAA1183606.1"/>
    </source>
</evidence>
<keyword evidence="3" id="KW-1185">Reference proteome</keyword>
<evidence type="ECO:0000256" key="1">
    <source>
        <dbReference type="SAM" id="MobiDB-lite"/>
    </source>
</evidence>
<evidence type="ECO:0000313" key="3">
    <source>
        <dbReference type="Proteomes" id="UP001501371"/>
    </source>
</evidence>
<comment type="caution">
    <text evidence="2">The sequence shown here is derived from an EMBL/GenBank/DDBJ whole genome shotgun (WGS) entry which is preliminary data.</text>
</comment>